<dbReference type="PANTHER" id="PTHR20875">
    <property type="entry name" value="EF-HAND CALCIUM-BINDING DOMAIN-CONTAINING PROTEIN 6-RELATED"/>
    <property type="match status" value="1"/>
</dbReference>
<dbReference type="Proteomes" id="UP000677228">
    <property type="component" value="Unassembled WGS sequence"/>
</dbReference>
<dbReference type="Proteomes" id="UP000682733">
    <property type="component" value="Unassembled WGS sequence"/>
</dbReference>
<dbReference type="PANTHER" id="PTHR20875:SF2">
    <property type="entry name" value="EF-HAND CALCIUM-BINDING DOMAIN-CONTAINING PROTEIN 6"/>
    <property type="match status" value="1"/>
</dbReference>
<feature type="non-terminal residue" evidence="3">
    <location>
        <position position="516"/>
    </location>
</feature>
<dbReference type="SMART" id="SM00054">
    <property type="entry name" value="EFh"/>
    <property type="match status" value="3"/>
</dbReference>
<feature type="compositionally biased region" description="Basic and acidic residues" evidence="1">
    <location>
        <begin position="145"/>
        <end position="168"/>
    </location>
</feature>
<gene>
    <name evidence="3" type="ORF">OVA965_LOCUS31445</name>
    <name evidence="4" type="ORF">TMI583_LOCUS32273</name>
</gene>
<feature type="non-terminal residue" evidence="3">
    <location>
        <position position="1"/>
    </location>
</feature>
<evidence type="ECO:0000313" key="4">
    <source>
        <dbReference type="EMBL" id="CAF4175331.1"/>
    </source>
</evidence>
<dbReference type="PROSITE" id="PS50222">
    <property type="entry name" value="EF_HAND_2"/>
    <property type="match status" value="1"/>
</dbReference>
<sequence>KAKRELALSQTERNVTELVSLNKNINDQHKRFLPKLTATYCLSLMRNKCKEPSFNPIDYIPKECLHGIILPYHLKMILEKFQLDDLLLNNNDEFQKLWSKFDLDNIGHVKTNVLLRIRNNSSRENSTPPPSVIDHSSPRTRQKHDHNESMEIKPDNETSIRKENKSEPSPRLLSTKFRMIVQKHRNLTKQLNSNDQFLPYLDRKVNEGYFCLKTVFDYLDSDKTGFVTKQLFIAALNEFDIPISHENLDRFLQKHHYLTNKNNMVDYNIILKYFQDRSGSSFLAQTINSFSSQQSIMKSEFSYIENGLIDLMHRIFLSLTAAFKYLSNDSNDLCAEKEFYTIIKKELNINENYSFTNKQKNEICSVLDWHIEMTQIPYKRFLHYLAKSVELTNQIFDKHFIEKSIPPRSEHSEEMNSVKSQRKLVYIEKILNDLVRLRIHTLTKAFAQIDQPRTEMINKEQFLFLLKKMSTDLTKAEVDMIWIASGFDPNKSIPFSNLIRQLVMFNGIDEQKIVNK</sequence>
<protein>
    <recommendedName>
        <fullName evidence="2">EF-hand domain-containing protein</fullName>
    </recommendedName>
</protein>
<reference evidence="3" key="1">
    <citation type="submission" date="2021-02" db="EMBL/GenBank/DDBJ databases">
        <authorList>
            <person name="Nowell W R."/>
        </authorList>
    </citation>
    <scope>NUCLEOTIDE SEQUENCE</scope>
</reference>
<dbReference type="GO" id="GO:0005509">
    <property type="term" value="F:calcium ion binding"/>
    <property type="evidence" value="ECO:0007669"/>
    <property type="project" value="InterPro"/>
</dbReference>
<evidence type="ECO:0000259" key="2">
    <source>
        <dbReference type="PROSITE" id="PS50222"/>
    </source>
</evidence>
<organism evidence="3 5">
    <name type="scientific">Didymodactylos carnosus</name>
    <dbReference type="NCBI Taxonomy" id="1234261"/>
    <lineage>
        <taxon>Eukaryota</taxon>
        <taxon>Metazoa</taxon>
        <taxon>Spiralia</taxon>
        <taxon>Gnathifera</taxon>
        <taxon>Rotifera</taxon>
        <taxon>Eurotatoria</taxon>
        <taxon>Bdelloidea</taxon>
        <taxon>Philodinida</taxon>
        <taxon>Philodinidae</taxon>
        <taxon>Didymodactylos</taxon>
    </lineage>
</organism>
<dbReference type="EMBL" id="CAJOBA010045319">
    <property type="protein sequence ID" value="CAF4175331.1"/>
    <property type="molecule type" value="Genomic_DNA"/>
</dbReference>
<proteinExistence type="predicted"/>
<dbReference type="InterPro" id="IPR011992">
    <property type="entry name" value="EF-hand-dom_pair"/>
</dbReference>
<dbReference type="EMBL" id="CAJNOK010023662">
    <property type="protein sequence ID" value="CAF1365844.1"/>
    <property type="molecule type" value="Genomic_DNA"/>
</dbReference>
<accession>A0A8S2F2U9</accession>
<dbReference type="InterPro" id="IPR002048">
    <property type="entry name" value="EF_hand_dom"/>
</dbReference>
<dbReference type="SUPFAM" id="SSF47473">
    <property type="entry name" value="EF-hand"/>
    <property type="match status" value="1"/>
</dbReference>
<dbReference type="InterPro" id="IPR052603">
    <property type="entry name" value="EFCB6"/>
</dbReference>
<feature type="domain" description="EF-hand" evidence="2">
    <location>
        <begin position="207"/>
        <end position="242"/>
    </location>
</feature>
<name>A0A8S2F2U9_9BILA</name>
<feature type="region of interest" description="Disordered" evidence="1">
    <location>
        <begin position="119"/>
        <end position="169"/>
    </location>
</feature>
<evidence type="ECO:0000313" key="5">
    <source>
        <dbReference type="Proteomes" id="UP000677228"/>
    </source>
</evidence>
<dbReference type="AlphaFoldDB" id="A0A8S2F2U9"/>
<dbReference type="GO" id="GO:0005654">
    <property type="term" value="C:nucleoplasm"/>
    <property type="evidence" value="ECO:0007669"/>
    <property type="project" value="TreeGrafter"/>
</dbReference>
<evidence type="ECO:0000313" key="3">
    <source>
        <dbReference type="EMBL" id="CAF1365844.1"/>
    </source>
</evidence>
<dbReference type="Gene3D" id="1.10.238.10">
    <property type="entry name" value="EF-hand"/>
    <property type="match status" value="2"/>
</dbReference>
<evidence type="ECO:0000256" key="1">
    <source>
        <dbReference type="SAM" id="MobiDB-lite"/>
    </source>
</evidence>
<comment type="caution">
    <text evidence="3">The sequence shown here is derived from an EMBL/GenBank/DDBJ whole genome shotgun (WGS) entry which is preliminary data.</text>
</comment>